<evidence type="ECO:0000256" key="2">
    <source>
        <dbReference type="ARBA" id="ARBA00022559"/>
    </source>
</evidence>
<proteinExistence type="inferred from homology"/>
<dbReference type="PRINTS" id="PR01011">
    <property type="entry name" value="GLUTPROXDASE"/>
</dbReference>
<dbReference type="EMBL" id="PVUF01000009">
    <property type="protein sequence ID" value="PRZ46709.1"/>
    <property type="molecule type" value="Genomic_DNA"/>
</dbReference>
<organism evidence="7 8">
    <name type="scientific">Tritonibacter scottomollicae</name>
    <name type="common">Epibacterium scottomollicae</name>
    <dbReference type="NCBI Taxonomy" id="483013"/>
    <lineage>
        <taxon>Bacteria</taxon>
        <taxon>Pseudomonadati</taxon>
        <taxon>Pseudomonadota</taxon>
        <taxon>Alphaproteobacteria</taxon>
        <taxon>Rhodobacterales</taxon>
        <taxon>Paracoccaceae</taxon>
        <taxon>Tritonibacter</taxon>
    </lineage>
</organism>
<evidence type="ECO:0000256" key="6">
    <source>
        <dbReference type="SAM" id="SignalP"/>
    </source>
</evidence>
<gene>
    <name evidence="7" type="ORF">CLV89_109124</name>
</gene>
<reference evidence="7 8" key="1">
    <citation type="submission" date="2018-03" db="EMBL/GenBank/DDBJ databases">
        <title>Genomic Encyclopedia of Archaeal and Bacterial Type Strains, Phase II (KMG-II): from individual species to whole genera.</title>
        <authorList>
            <person name="Goeker M."/>
        </authorList>
    </citation>
    <scope>NUCLEOTIDE SEQUENCE [LARGE SCALE GENOMIC DNA]</scope>
    <source>
        <strain evidence="7 8">DSM 25328</strain>
    </source>
</reference>
<accession>A0A2T1ADN0</accession>
<feature type="signal peptide" evidence="6">
    <location>
        <begin position="1"/>
        <end position="22"/>
    </location>
</feature>
<dbReference type="PROSITE" id="PS00460">
    <property type="entry name" value="GLUTATHIONE_PEROXID_1"/>
    <property type="match status" value="1"/>
</dbReference>
<keyword evidence="3 5" id="KW-0560">Oxidoreductase</keyword>
<dbReference type="SUPFAM" id="SSF52833">
    <property type="entry name" value="Thioredoxin-like"/>
    <property type="match status" value="1"/>
</dbReference>
<evidence type="ECO:0000313" key="8">
    <source>
        <dbReference type="Proteomes" id="UP000237718"/>
    </source>
</evidence>
<evidence type="ECO:0000256" key="4">
    <source>
        <dbReference type="PIRSR" id="PIRSR000303-1"/>
    </source>
</evidence>
<evidence type="ECO:0000313" key="7">
    <source>
        <dbReference type="EMBL" id="PRZ46709.1"/>
    </source>
</evidence>
<protein>
    <recommendedName>
        <fullName evidence="5">Glutathione peroxidase</fullName>
    </recommendedName>
</protein>
<name>A0A2T1ADN0_TRISK</name>
<dbReference type="PIRSF" id="PIRSF000303">
    <property type="entry name" value="Glutathion_perox"/>
    <property type="match status" value="1"/>
</dbReference>
<dbReference type="Pfam" id="PF00255">
    <property type="entry name" value="GSHPx"/>
    <property type="match status" value="1"/>
</dbReference>
<evidence type="ECO:0000256" key="3">
    <source>
        <dbReference type="ARBA" id="ARBA00023002"/>
    </source>
</evidence>
<dbReference type="InterPro" id="IPR036249">
    <property type="entry name" value="Thioredoxin-like_sf"/>
</dbReference>
<dbReference type="AlphaFoldDB" id="A0A2T1ADN0"/>
<comment type="similarity">
    <text evidence="1 5">Belongs to the glutathione peroxidase family.</text>
</comment>
<feature type="active site" evidence="4">
    <location>
        <position position="56"/>
    </location>
</feature>
<dbReference type="Proteomes" id="UP000237718">
    <property type="component" value="Unassembled WGS sequence"/>
</dbReference>
<evidence type="ECO:0000256" key="1">
    <source>
        <dbReference type="ARBA" id="ARBA00006926"/>
    </source>
</evidence>
<dbReference type="InterPro" id="IPR000889">
    <property type="entry name" value="Glutathione_peroxidase"/>
</dbReference>
<feature type="chain" id="PRO_5015405413" description="Glutathione peroxidase" evidence="6">
    <location>
        <begin position="23"/>
        <end position="177"/>
    </location>
</feature>
<sequence length="177" mass="19614">MRVFLAGMLMLFGIFGMSTVNSAPLQGTFQSIDGETLDLESFRGQPVLVVNTASMCGFTGQYDGLQTLYDTYRERGLIVLAVPSNDFNQELSNAEEVKEFCETRFDLTLPMADITQVTGQDAHPFFREVAQQTGFVPRWNFNKILLSPDGNVVKTWGSLTRPMSGAIRQAVEGQLNS</sequence>
<keyword evidence="6" id="KW-0732">Signal</keyword>
<keyword evidence="2 5" id="KW-0575">Peroxidase</keyword>
<dbReference type="PANTHER" id="PTHR11592">
    <property type="entry name" value="GLUTATHIONE PEROXIDASE"/>
    <property type="match status" value="1"/>
</dbReference>
<comment type="caution">
    <text evidence="7">The sequence shown here is derived from an EMBL/GenBank/DDBJ whole genome shotgun (WGS) entry which is preliminary data.</text>
</comment>
<dbReference type="Gene3D" id="3.40.30.10">
    <property type="entry name" value="Glutaredoxin"/>
    <property type="match status" value="1"/>
</dbReference>
<evidence type="ECO:0000256" key="5">
    <source>
        <dbReference type="RuleBase" id="RU000499"/>
    </source>
</evidence>
<dbReference type="GO" id="GO:0004601">
    <property type="term" value="F:peroxidase activity"/>
    <property type="evidence" value="ECO:0007669"/>
    <property type="project" value="UniProtKB-KW"/>
</dbReference>
<dbReference type="PANTHER" id="PTHR11592:SF78">
    <property type="entry name" value="GLUTATHIONE PEROXIDASE"/>
    <property type="match status" value="1"/>
</dbReference>
<dbReference type="GO" id="GO:0034599">
    <property type="term" value="P:cellular response to oxidative stress"/>
    <property type="evidence" value="ECO:0007669"/>
    <property type="project" value="TreeGrafter"/>
</dbReference>
<dbReference type="RefSeq" id="WP_394804999.1">
    <property type="nucleotide sequence ID" value="NZ_CP136704.1"/>
</dbReference>
<dbReference type="PROSITE" id="PS51355">
    <property type="entry name" value="GLUTATHIONE_PEROXID_3"/>
    <property type="match status" value="1"/>
</dbReference>
<dbReference type="InterPro" id="IPR029759">
    <property type="entry name" value="GPX_AS"/>
</dbReference>
<dbReference type="CDD" id="cd00340">
    <property type="entry name" value="GSH_Peroxidase"/>
    <property type="match status" value="1"/>
</dbReference>